<dbReference type="InterPro" id="IPR014710">
    <property type="entry name" value="RmlC-like_jellyroll"/>
</dbReference>
<feature type="domain" description="Cupin type-2" evidence="2">
    <location>
        <begin position="36"/>
        <end position="92"/>
    </location>
</feature>
<dbReference type="Proteomes" id="UP000300879">
    <property type="component" value="Chromosome"/>
</dbReference>
<evidence type="ECO:0000259" key="2">
    <source>
        <dbReference type="Pfam" id="PF07883"/>
    </source>
</evidence>
<evidence type="ECO:0000313" key="4">
    <source>
        <dbReference type="Proteomes" id="UP000300879"/>
    </source>
</evidence>
<proteinExistence type="predicted"/>
<organism evidence="3 4">
    <name type="scientific">Paenibacillus algicola</name>
    <dbReference type="NCBI Taxonomy" id="2565926"/>
    <lineage>
        <taxon>Bacteria</taxon>
        <taxon>Bacillati</taxon>
        <taxon>Bacillota</taxon>
        <taxon>Bacilli</taxon>
        <taxon>Bacillales</taxon>
        <taxon>Paenibacillaceae</taxon>
        <taxon>Paenibacillus</taxon>
    </lineage>
</organism>
<dbReference type="GO" id="GO:0003677">
    <property type="term" value="F:DNA binding"/>
    <property type="evidence" value="ECO:0007669"/>
    <property type="project" value="UniProtKB-KW"/>
</dbReference>
<evidence type="ECO:0000313" key="3">
    <source>
        <dbReference type="EMBL" id="QCT03630.1"/>
    </source>
</evidence>
<dbReference type="InterPro" id="IPR037923">
    <property type="entry name" value="HTH-like"/>
</dbReference>
<dbReference type="Pfam" id="PF07883">
    <property type="entry name" value="Cupin_2"/>
    <property type="match status" value="1"/>
</dbReference>
<dbReference type="KEGG" id="palo:E6C60_2919"/>
<gene>
    <name evidence="3" type="ORF">E6C60_2919</name>
</gene>
<dbReference type="EMBL" id="CP040396">
    <property type="protein sequence ID" value="QCT03630.1"/>
    <property type="molecule type" value="Genomic_DNA"/>
</dbReference>
<protein>
    <submittedName>
        <fullName evidence="3">AraC family transcriptional regulator</fullName>
    </submittedName>
</protein>
<dbReference type="InterPro" id="IPR013096">
    <property type="entry name" value="Cupin_2"/>
</dbReference>
<dbReference type="Gene3D" id="2.60.120.10">
    <property type="entry name" value="Jelly Rolls"/>
    <property type="match status" value="1"/>
</dbReference>
<sequence length="137" mass="15732">MSKKNVRWTYENAHTHPGVPELLLLGYDRFQEANGLGDHQHGNCYEIVYVESGKAAWEVNGEAYTTHAGQLFHTRPNELHRGMMNFIEPCTIWWMIFSNPEPHVPWLGLAPEDISHISQQLAVLPRTIESDPQIRNT</sequence>
<dbReference type="OrthoDB" id="337756at2"/>
<keyword evidence="4" id="KW-1185">Reference proteome</keyword>
<evidence type="ECO:0000256" key="1">
    <source>
        <dbReference type="ARBA" id="ARBA00023125"/>
    </source>
</evidence>
<dbReference type="SUPFAM" id="SSF51215">
    <property type="entry name" value="Regulatory protein AraC"/>
    <property type="match status" value="1"/>
</dbReference>
<keyword evidence="1" id="KW-0238">DNA-binding</keyword>
<accession>A0A4P8XPC5</accession>
<reference evidence="3 4" key="1">
    <citation type="submission" date="2019-05" db="EMBL/GenBank/DDBJ databases">
        <authorList>
            <person name="Chen C."/>
        </authorList>
    </citation>
    <scope>NUCLEOTIDE SEQUENCE [LARGE SCALE GENOMIC DNA]</scope>
    <source>
        <strain evidence="3 4">HB172198</strain>
    </source>
</reference>
<dbReference type="AlphaFoldDB" id="A0A4P8XPC5"/>
<dbReference type="RefSeq" id="WP_138226473.1">
    <property type="nucleotide sequence ID" value="NZ_CP040396.1"/>
</dbReference>
<name>A0A4P8XPC5_9BACL</name>